<dbReference type="HOGENOM" id="CLU_1634029_0_0_5"/>
<dbReference type="AlphaFoldDB" id="Q2K6R1"/>
<sequence>MAALWKRRNQVQSRDIRQWIAWPASCLAPARCKNQKHFVTKLLQKLRFSTCGASRDDGYCSHVEDALMIRMIEDPAELAGEDITGKYILRRLNYHWFAYGKAAIVTACKGTILHLDREETVFSERWGRRAYTGTGKRYPGGICPISAVACVCDTPDDVNAVIQLDVEAQDEFYQLIAKTEARVRALAASSGENQFLEAAE</sequence>
<name>Q2K6R1_RHIEC</name>
<proteinExistence type="predicted"/>
<dbReference type="eggNOG" id="ENOG5031BEG">
    <property type="taxonomic scope" value="Bacteria"/>
</dbReference>
<protein>
    <submittedName>
        <fullName evidence="1">Uncharacterized protein</fullName>
    </submittedName>
</protein>
<evidence type="ECO:0000313" key="2">
    <source>
        <dbReference type="Proteomes" id="UP000001936"/>
    </source>
</evidence>
<accession>Q2K6R1</accession>
<gene>
    <name evidence="1" type="ordered locus">RHE_CH02704</name>
</gene>
<keyword evidence="2" id="KW-1185">Reference proteome</keyword>
<dbReference type="KEGG" id="ret:RHE_CH02704"/>
<dbReference type="EMBL" id="CP000133">
    <property type="protein sequence ID" value="ABC91475.1"/>
    <property type="molecule type" value="Genomic_DNA"/>
</dbReference>
<reference evidence="1 2" key="1">
    <citation type="journal article" date="2006" name="Proc. Natl. Acad. Sci. U.S.A.">
        <title>The partitioned Rhizobium etli genome: genetic and metabolic redundancy in seven interacting replicons.</title>
        <authorList>
            <person name="Gonzalez V."/>
            <person name="Santamaria R.I."/>
            <person name="Bustos P."/>
            <person name="Hernandez-Gonzalez I."/>
            <person name="Medrano-Soto A."/>
            <person name="Moreno-Hagelsieb G."/>
            <person name="Janga S.C."/>
            <person name="Ramirez M.A."/>
            <person name="Jimenez-Jacinto V."/>
            <person name="Collado-Vides J."/>
            <person name="Davila G."/>
        </authorList>
    </citation>
    <scope>NUCLEOTIDE SEQUENCE [LARGE SCALE GENOMIC DNA]</scope>
    <source>
        <strain evidence="2">ATCC 51251 / DSM 11541 / JCM 21823 / NBRC 15573 / CFN 42</strain>
    </source>
</reference>
<evidence type="ECO:0000313" key="1">
    <source>
        <dbReference type="EMBL" id="ABC91475.1"/>
    </source>
</evidence>
<organism evidence="1 2">
    <name type="scientific">Rhizobium etli (strain ATCC 51251 / DSM 11541 / JCM 21823 / NBRC 15573 / CFN 42)</name>
    <dbReference type="NCBI Taxonomy" id="347834"/>
    <lineage>
        <taxon>Bacteria</taxon>
        <taxon>Pseudomonadati</taxon>
        <taxon>Pseudomonadota</taxon>
        <taxon>Alphaproteobacteria</taxon>
        <taxon>Hyphomicrobiales</taxon>
        <taxon>Rhizobiaceae</taxon>
        <taxon>Rhizobium/Agrobacterium group</taxon>
        <taxon>Rhizobium</taxon>
    </lineage>
</organism>
<dbReference type="Proteomes" id="UP000001936">
    <property type="component" value="Chromosome"/>
</dbReference>